<keyword evidence="3" id="KW-1185">Reference proteome</keyword>
<evidence type="ECO:0000256" key="1">
    <source>
        <dbReference type="SAM" id="MobiDB-lite"/>
    </source>
</evidence>
<name>A0AAW0AT68_9AGAR</name>
<gene>
    <name evidence="2" type="ORF">R3P38DRAFT_3361857</name>
</gene>
<sequence length="133" mass="14738">MSPSSAPSRILVSSFNAAPRRPSPSFQNPPRTASTLLKMQQRWSTIKLLCEPLAQILKHPSMPIQIQASHASSSLQVAMLEGTSSDKRNSSLCFNLATTYYYWSLLKAGGYSDWKSELTGLLSHPRVFEAVPR</sequence>
<dbReference type="EMBL" id="JAWWNJ010000053">
    <property type="protein sequence ID" value="KAK7015786.1"/>
    <property type="molecule type" value="Genomic_DNA"/>
</dbReference>
<accession>A0AAW0AT68</accession>
<dbReference type="AlphaFoldDB" id="A0AAW0AT68"/>
<proteinExistence type="predicted"/>
<evidence type="ECO:0000313" key="2">
    <source>
        <dbReference type="EMBL" id="KAK7015786.1"/>
    </source>
</evidence>
<comment type="caution">
    <text evidence="2">The sequence shown here is derived from an EMBL/GenBank/DDBJ whole genome shotgun (WGS) entry which is preliminary data.</text>
</comment>
<organism evidence="2 3">
    <name type="scientific">Favolaschia claudopus</name>
    <dbReference type="NCBI Taxonomy" id="2862362"/>
    <lineage>
        <taxon>Eukaryota</taxon>
        <taxon>Fungi</taxon>
        <taxon>Dikarya</taxon>
        <taxon>Basidiomycota</taxon>
        <taxon>Agaricomycotina</taxon>
        <taxon>Agaricomycetes</taxon>
        <taxon>Agaricomycetidae</taxon>
        <taxon>Agaricales</taxon>
        <taxon>Marasmiineae</taxon>
        <taxon>Mycenaceae</taxon>
        <taxon>Favolaschia</taxon>
    </lineage>
</organism>
<evidence type="ECO:0000313" key="3">
    <source>
        <dbReference type="Proteomes" id="UP001362999"/>
    </source>
</evidence>
<feature type="compositionally biased region" description="Polar residues" evidence="1">
    <location>
        <begin position="1"/>
        <end position="16"/>
    </location>
</feature>
<feature type="region of interest" description="Disordered" evidence="1">
    <location>
        <begin position="1"/>
        <end position="32"/>
    </location>
</feature>
<protein>
    <submittedName>
        <fullName evidence="2">Uncharacterized protein</fullName>
    </submittedName>
</protein>
<dbReference type="Proteomes" id="UP001362999">
    <property type="component" value="Unassembled WGS sequence"/>
</dbReference>
<reference evidence="2 3" key="1">
    <citation type="journal article" date="2024" name="J Genomics">
        <title>Draft genome sequencing and assembly of Favolaschia claudopus CIRM-BRFM 2984 isolated from oak limbs.</title>
        <authorList>
            <person name="Navarro D."/>
            <person name="Drula E."/>
            <person name="Chaduli D."/>
            <person name="Cazenave R."/>
            <person name="Ahrendt S."/>
            <person name="Wang J."/>
            <person name="Lipzen A."/>
            <person name="Daum C."/>
            <person name="Barry K."/>
            <person name="Grigoriev I.V."/>
            <person name="Favel A."/>
            <person name="Rosso M.N."/>
            <person name="Martin F."/>
        </authorList>
    </citation>
    <scope>NUCLEOTIDE SEQUENCE [LARGE SCALE GENOMIC DNA]</scope>
    <source>
        <strain evidence="2 3">CIRM-BRFM 2984</strain>
    </source>
</reference>